<organism evidence="2 3">
    <name type="scientific">Aquipluma nitroreducens</name>
    <dbReference type="NCBI Taxonomy" id="2010828"/>
    <lineage>
        <taxon>Bacteria</taxon>
        <taxon>Pseudomonadati</taxon>
        <taxon>Bacteroidota</taxon>
        <taxon>Bacteroidia</taxon>
        <taxon>Marinilabiliales</taxon>
        <taxon>Prolixibacteraceae</taxon>
        <taxon>Aquipluma</taxon>
    </lineage>
</organism>
<sequence>MELPSNALYITADHIWFYNHILLETANDWYKQGGKILFIDEVHKYPNWSVELKNINDGLPEMQVIFSASSALDIYRGEADLSRRVVSYILAGLSFREYLIFTNGVSFDAFKMDDINNNHRSLSRMITEGFRPLPAFRKYLEVGYLPIIVEGEDTYLMKLNQIINTIVDTDLAYIVSYNSGTATKVKKLLGVIAESVPFKPNIAALSRKLDLSRDSVYQYIYQLQDARLLNTLSIEGKGVSTLQKSDKIFLENTNLAFALKEKPDIGNIKETFVLNQLFNAGLKVSSPTEGDFVIDGLTIEVGGKGKSSFKVKHLDKYLIAADDIETGGENKVPIWLFGFLY</sequence>
<dbReference type="EMBL" id="AP018694">
    <property type="protein sequence ID" value="BBE16076.1"/>
    <property type="molecule type" value="Genomic_DNA"/>
</dbReference>
<dbReference type="InterPro" id="IPR027417">
    <property type="entry name" value="P-loop_NTPase"/>
</dbReference>
<dbReference type="InterPro" id="IPR041682">
    <property type="entry name" value="AAA_14"/>
</dbReference>
<dbReference type="SUPFAM" id="SSF52540">
    <property type="entry name" value="P-loop containing nucleoside triphosphate hydrolases"/>
    <property type="match status" value="1"/>
</dbReference>
<dbReference type="PANTHER" id="PTHR42990">
    <property type="entry name" value="ATPASE"/>
    <property type="match status" value="1"/>
</dbReference>
<dbReference type="KEGG" id="anf:AQPE_0213"/>
<dbReference type="Proteomes" id="UP001193389">
    <property type="component" value="Chromosome"/>
</dbReference>
<name>A0A5K7S3H6_9BACT</name>
<keyword evidence="3" id="KW-1185">Reference proteome</keyword>
<evidence type="ECO:0000259" key="1">
    <source>
        <dbReference type="Pfam" id="PF13173"/>
    </source>
</evidence>
<reference evidence="2" key="1">
    <citation type="journal article" date="2020" name="Int. J. Syst. Evol. Microbiol.">
        <title>Aquipluma nitroreducens gen. nov. sp. nov., a novel facultatively anaerobic bacterium isolated from a freshwater lake.</title>
        <authorList>
            <person name="Watanabe M."/>
            <person name="Kojima H."/>
            <person name="Fukui M."/>
        </authorList>
    </citation>
    <scope>NUCLEOTIDE SEQUENCE</scope>
    <source>
        <strain evidence="2">MeG22</strain>
    </source>
</reference>
<evidence type="ECO:0000313" key="3">
    <source>
        <dbReference type="Proteomes" id="UP001193389"/>
    </source>
</evidence>
<dbReference type="Pfam" id="PF13173">
    <property type="entry name" value="AAA_14"/>
    <property type="match status" value="1"/>
</dbReference>
<dbReference type="PANTHER" id="PTHR42990:SF1">
    <property type="entry name" value="AAA+ ATPASE DOMAIN-CONTAINING PROTEIN"/>
    <property type="match status" value="1"/>
</dbReference>
<dbReference type="AlphaFoldDB" id="A0A5K7S3H6"/>
<protein>
    <submittedName>
        <fullName evidence="2">ATPase</fullName>
    </submittedName>
</protein>
<gene>
    <name evidence="2" type="ORF">AQPE_0213</name>
</gene>
<accession>A0A5K7S3H6</accession>
<proteinExistence type="predicted"/>
<evidence type="ECO:0000313" key="2">
    <source>
        <dbReference type="EMBL" id="BBE16076.1"/>
    </source>
</evidence>
<feature type="domain" description="AAA" evidence="1">
    <location>
        <begin position="4"/>
        <end position="99"/>
    </location>
</feature>